<evidence type="ECO:0000256" key="4">
    <source>
        <dbReference type="ARBA" id="ARBA00022722"/>
    </source>
</evidence>
<feature type="region of interest" description="Disordered" evidence="9">
    <location>
        <begin position="233"/>
        <end position="269"/>
    </location>
</feature>
<accession>A0ABQ7R2B7</accession>
<evidence type="ECO:0000259" key="13">
    <source>
        <dbReference type="PROSITE" id="PS50994"/>
    </source>
</evidence>
<keyword evidence="8" id="KW-0863">Zinc-finger</keyword>
<dbReference type="InterPro" id="IPR001584">
    <property type="entry name" value="Integrase_cat-core"/>
</dbReference>
<evidence type="ECO:0000256" key="2">
    <source>
        <dbReference type="ARBA" id="ARBA00022679"/>
    </source>
</evidence>
<dbReference type="InterPro" id="IPR005162">
    <property type="entry name" value="Retrotrans_gag_dom"/>
</dbReference>
<dbReference type="Proteomes" id="UP000823941">
    <property type="component" value="Chromosome 4"/>
</dbReference>
<dbReference type="InterPro" id="IPR041588">
    <property type="entry name" value="Integrase_H2C2"/>
</dbReference>
<dbReference type="InterPro" id="IPR000477">
    <property type="entry name" value="RT_dom"/>
</dbReference>
<dbReference type="Gene3D" id="3.10.20.370">
    <property type="match status" value="1"/>
</dbReference>
<name>A0ABQ7R2B7_PLUXY</name>
<dbReference type="Pfam" id="PF00078">
    <property type="entry name" value="RVT_1"/>
    <property type="match status" value="1"/>
</dbReference>
<dbReference type="EMBL" id="JAHIBW010000006">
    <property type="protein sequence ID" value="KAG7310206.1"/>
    <property type="molecule type" value="Genomic_DNA"/>
</dbReference>
<keyword evidence="3" id="KW-0548">Nucleotidyltransferase</keyword>
<feature type="compositionally biased region" description="Polar residues" evidence="9">
    <location>
        <begin position="233"/>
        <end position="265"/>
    </location>
</feature>
<dbReference type="SUPFAM" id="SSF56672">
    <property type="entry name" value="DNA/RNA polymerases"/>
    <property type="match status" value="1"/>
</dbReference>
<dbReference type="Gene3D" id="3.10.10.10">
    <property type="entry name" value="HIV Type 1 Reverse Transcriptase, subunit A, domain 1"/>
    <property type="match status" value="1"/>
</dbReference>
<evidence type="ECO:0000313" key="15">
    <source>
        <dbReference type="EMBL" id="KAG7311428.1"/>
    </source>
</evidence>
<feature type="domain" description="CCHC-type" evidence="10">
    <location>
        <begin position="281"/>
        <end position="295"/>
    </location>
</feature>
<dbReference type="Pfam" id="PF13975">
    <property type="entry name" value="gag-asp_proteas"/>
    <property type="match status" value="1"/>
</dbReference>
<dbReference type="SUPFAM" id="SSF57756">
    <property type="entry name" value="Retrovirus zinc finger-like domains"/>
    <property type="match status" value="1"/>
</dbReference>
<dbReference type="PROSITE" id="PS00141">
    <property type="entry name" value="ASP_PROTEASE"/>
    <property type="match status" value="1"/>
</dbReference>
<dbReference type="InterPro" id="IPR021109">
    <property type="entry name" value="Peptidase_aspartic_dom_sf"/>
</dbReference>
<dbReference type="Gene3D" id="3.30.70.270">
    <property type="match status" value="2"/>
</dbReference>
<feature type="domain" description="Reverse transcriptase" evidence="12">
    <location>
        <begin position="534"/>
        <end position="714"/>
    </location>
</feature>
<dbReference type="InterPro" id="IPR001878">
    <property type="entry name" value="Znf_CCHC"/>
</dbReference>
<keyword evidence="8" id="KW-0479">Metal-binding</keyword>
<evidence type="ECO:0000256" key="9">
    <source>
        <dbReference type="SAM" id="MobiDB-lite"/>
    </source>
</evidence>
<dbReference type="EMBL" id="JAHIBW010000004">
    <property type="protein sequence ID" value="KAG7311428.1"/>
    <property type="molecule type" value="Genomic_DNA"/>
</dbReference>
<dbReference type="InterPro" id="IPR036875">
    <property type="entry name" value="Znf_CCHC_sf"/>
</dbReference>
<evidence type="ECO:0000256" key="5">
    <source>
        <dbReference type="ARBA" id="ARBA00022759"/>
    </source>
</evidence>
<evidence type="ECO:0000313" key="16">
    <source>
        <dbReference type="Proteomes" id="UP000823941"/>
    </source>
</evidence>
<dbReference type="EC" id="2.7.7.49" evidence="1"/>
<dbReference type="CDD" id="cd01647">
    <property type="entry name" value="RT_LTR"/>
    <property type="match status" value="1"/>
</dbReference>
<keyword evidence="16" id="KW-1185">Reference proteome</keyword>
<dbReference type="PROSITE" id="PS50175">
    <property type="entry name" value="ASP_PROT_RETROV"/>
    <property type="match status" value="1"/>
</dbReference>
<reference evidence="15 16" key="1">
    <citation type="submission" date="2021-06" db="EMBL/GenBank/DDBJ databases">
        <title>A haploid diamondback moth (Plutella xylostella L.) genome assembly resolves 31 chromosomes and identifies a diamide resistance mutation.</title>
        <authorList>
            <person name="Ward C.M."/>
            <person name="Perry K.D."/>
            <person name="Baker G."/>
            <person name="Powis K."/>
            <person name="Heckel D.G."/>
            <person name="Baxter S.W."/>
        </authorList>
    </citation>
    <scope>NUCLEOTIDE SEQUENCE [LARGE SCALE GENOMIC DNA]</scope>
    <source>
        <strain evidence="15 16">LV</strain>
        <tissue evidence="15">Single pupa</tissue>
    </source>
</reference>
<evidence type="ECO:0000313" key="14">
    <source>
        <dbReference type="EMBL" id="KAG7310206.1"/>
    </source>
</evidence>
<evidence type="ECO:0000259" key="11">
    <source>
        <dbReference type="PROSITE" id="PS50175"/>
    </source>
</evidence>
<dbReference type="InterPro" id="IPR012337">
    <property type="entry name" value="RNaseH-like_sf"/>
</dbReference>
<dbReference type="InterPro" id="IPR043128">
    <property type="entry name" value="Rev_trsase/Diguanyl_cyclase"/>
</dbReference>
<dbReference type="InterPro" id="IPR043502">
    <property type="entry name" value="DNA/RNA_pol_sf"/>
</dbReference>
<evidence type="ECO:0000259" key="12">
    <source>
        <dbReference type="PROSITE" id="PS50878"/>
    </source>
</evidence>
<comment type="caution">
    <text evidence="15">The sequence shown here is derived from an EMBL/GenBank/DDBJ whole genome shotgun (WGS) entry which is preliminary data.</text>
</comment>
<dbReference type="InterPro" id="IPR036397">
    <property type="entry name" value="RNaseH_sf"/>
</dbReference>
<keyword evidence="6" id="KW-0378">Hydrolase</keyword>
<evidence type="ECO:0000256" key="1">
    <source>
        <dbReference type="ARBA" id="ARBA00012493"/>
    </source>
</evidence>
<evidence type="ECO:0000256" key="8">
    <source>
        <dbReference type="PROSITE-ProRule" id="PRU00047"/>
    </source>
</evidence>
<dbReference type="PROSITE" id="PS50158">
    <property type="entry name" value="ZF_CCHC"/>
    <property type="match status" value="1"/>
</dbReference>
<dbReference type="CDD" id="cd00303">
    <property type="entry name" value="retropepsin_like"/>
    <property type="match status" value="1"/>
</dbReference>
<dbReference type="PROSITE" id="PS50878">
    <property type="entry name" value="RT_POL"/>
    <property type="match status" value="1"/>
</dbReference>
<dbReference type="Pfam" id="PF03732">
    <property type="entry name" value="Retrotrans_gag"/>
    <property type="match status" value="1"/>
</dbReference>
<evidence type="ECO:0000256" key="7">
    <source>
        <dbReference type="ARBA" id="ARBA00022918"/>
    </source>
</evidence>
<evidence type="ECO:0000259" key="10">
    <source>
        <dbReference type="PROSITE" id="PS50158"/>
    </source>
</evidence>
<dbReference type="InterPro" id="IPR001969">
    <property type="entry name" value="Aspartic_peptidase_AS"/>
</dbReference>
<keyword evidence="7" id="KW-0695">RNA-directed DNA polymerase</keyword>
<keyword evidence="8" id="KW-0862">Zinc</keyword>
<dbReference type="Pfam" id="PF17917">
    <property type="entry name" value="RT_RNaseH"/>
    <property type="match status" value="1"/>
</dbReference>
<dbReference type="PANTHER" id="PTHR37984:SF5">
    <property type="entry name" value="PROTEIN NYNRIN-LIKE"/>
    <property type="match status" value="1"/>
</dbReference>
<proteinExistence type="predicted"/>
<dbReference type="SUPFAM" id="SSF53098">
    <property type="entry name" value="Ribonuclease H-like"/>
    <property type="match status" value="1"/>
</dbReference>
<evidence type="ECO:0000256" key="3">
    <source>
        <dbReference type="ARBA" id="ARBA00022695"/>
    </source>
</evidence>
<dbReference type="InterPro" id="IPR041373">
    <property type="entry name" value="RT_RNaseH"/>
</dbReference>
<keyword evidence="4" id="KW-0540">Nuclease</keyword>
<gene>
    <name evidence="15" type="ORF">JYU34_002472</name>
    <name evidence="14" type="ORF">JYU34_004760</name>
</gene>
<organism evidence="15 16">
    <name type="scientific">Plutella xylostella</name>
    <name type="common">Diamondback moth</name>
    <name type="synonym">Plutella maculipennis</name>
    <dbReference type="NCBI Taxonomy" id="51655"/>
    <lineage>
        <taxon>Eukaryota</taxon>
        <taxon>Metazoa</taxon>
        <taxon>Ecdysozoa</taxon>
        <taxon>Arthropoda</taxon>
        <taxon>Hexapoda</taxon>
        <taxon>Insecta</taxon>
        <taxon>Pterygota</taxon>
        <taxon>Neoptera</taxon>
        <taxon>Endopterygota</taxon>
        <taxon>Lepidoptera</taxon>
        <taxon>Glossata</taxon>
        <taxon>Ditrysia</taxon>
        <taxon>Yponomeutoidea</taxon>
        <taxon>Plutellidae</taxon>
        <taxon>Plutella</taxon>
    </lineage>
</organism>
<dbReference type="Proteomes" id="UP000823941">
    <property type="component" value="Chromosome 6"/>
</dbReference>
<dbReference type="InterPro" id="IPR050951">
    <property type="entry name" value="Retrovirus_Pol_polyprotein"/>
</dbReference>
<dbReference type="PANTHER" id="PTHR37984">
    <property type="entry name" value="PROTEIN CBG26694"/>
    <property type="match status" value="1"/>
</dbReference>
<dbReference type="Gene3D" id="2.40.70.10">
    <property type="entry name" value="Acid Proteases"/>
    <property type="match status" value="1"/>
</dbReference>
<dbReference type="Pfam" id="PF17921">
    <property type="entry name" value="Integrase_H2C2"/>
    <property type="match status" value="1"/>
</dbReference>
<sequence>MPTSWIYNLSKEELIRESKERKLPTIDLTVDKLRKQLSDYVREEEEEPFEMTSEDQGRTANQPSLSAIVKEWNIYFDATCDPVEFIERLEELTATGDIPQERLLQILPKILRGKPLLWHRNNCDNWEKWEEFLEDFKLFYYPAGYEKNLQEKIIARKQKYRESFVDYLTDIQTLMRRYGKMTKKDKEDRIYENMNANYKYYIKRQDFSSLGELIKQAADYEQICEERYRTNTRFTPTTDGASTSQQWNHRPDQQSHPPKNIQSRNAENRTIHPKYDKNTCCWNCGKPGHSHKECRGRQVIFCSQCGLLGRLTRNCCKRPARVGDTYLTVEEHRPENRIFETIKIGDRTYKALVDTGSTRSYISKEIYEENSKNPDKEKISRMKITVADGRTVDIEHRIYPEIEIQQRKITHELFVLPTEKPSNLVIIGMDILKRTGATINWNNDVKETPHETRTEKQTKPPFRIQKSTELTEHQQKILEETIRTEFERCEKSPKGNTWVEHRIKMKHNEPIKQKYYPRNPKLQQIIDEHVQEMLQNGIIEKSDSPYSSPVVLAKKENGKYRFCIDFRKVNEASEKDAYPLPQIDHTLEKLIRANWFSKIDLKNGYWNVKLADESKRVTAFTVPGRGLFQFRVMPFGLHSSGSTFQRLLDRVIGPELEPNAYVYCDDIIVCSETFTEHITHLKEIFKRIREARLQINIDKCEFCKPELEYLGHIVTREGIKMDASKIQAINEMKPPTTIKETRRFIGMTSWYRKFIPNYANVMAPLITLLKKNRKFEWGEPQENAFREIKKIITQSPILTRADFTRPFILETDASDVGIGAVLMQEQEGEKKVIMYASRSLSAPETRYTTAEKECLAVVWGVKKMKAFLEGYQFTVITDHQALKWLNTLKNPSGRLARWALELQQYDFNIEYRPGKNNQIADQLSRNPALATIEDKKDWYERKHSETLKSPDADPSFCIKNDKLYKKISNPSYGLKINTESEWKLCIPASDRTQTIKENHDEPTAGHLGAGKTMKRIAQRYYWPGMYRDVLRYVKKCMNCQTHKTSQEKRPGQMHINNPEGPWQTITTDLIGPLPRSSNGHIWIIVFHDKFTKWSEIRPLRTATAPTITKALKECVIMKYGCPTTVVSDNGRQFVSKQFTDELKKYDIKHELTAPYSPQSNPTERVNKTLGTMIATFINENHKKWDQFLPEFNFALNTSIQESTQYTPAFLMFGRELRMPRDKNQFPVATIKDKSNMEEIYEIAKINQNKASLQQKRHYDSNKRTWYPRINETVLKREFPLSCADKNFCAKLAPKYSGPYIITDKKSPVIFELKHMHNHRKYIAHIKDLKTYNN</sequence>
<dbReference type="SUPFAM" id="SSF50630">
    <property type="entry name" value="Acid proteases"/>
    <property type="match status" value="1"/>
</dbReference>
<dbReference type="PROSITE" id="PS50994">
    <property type="entry name" value="INTEGRASE"/>
    <property type="match status" value="1"/>
</dbReference>
<dbReference type="Gene3D" id="3.30.420.10">
    <property type="entry name" value="Ribonuclease H-like superfamily/Ribonuclease H"/>
    <property type="match status" value="1"/>
</dbReference>
<keyword evidence="5" id="KW-0255">Endonuclease</keyword>
<feature type="domain" description="Peptidase A2" evidence="11">
    <location>
        <begin position="349"/>
        <end position="431"/>
    </location>
</feature>
<dbReference type="InterPro" id="IPR001995">
    <property type="entry name" value="Peptidase_A2_cat"/>
</dbReference>
<keyword evidence="2" id="KW-0808">Transferase</keyword>
<dbReference type="Gene3D" id="1.10.340.70">
    <property type="match status" value="1"/>
</dbReference>
<dbReference type="CDD" id="cd09274">
    <property type="entry name" value="RNase_HI_RT_Ty3"/>
    <property type="match status" value="1"/>
</dbReference>
<dbReference type="Pfam" id="PF00665">
    <property type="entry name" value="rve"/>
    <property type="match status" value="1"/>
</dbReference>
<evidence type="ECO:0000256" key="6">
    <source>
        <dbReference type="ARBA" id="ARBA00022801"/>
    </source>
</evidence>
<feature type="domain" description="Integrase catalytic" evidence="13">
    <location>
        <begin position="1057"/>
        <end position="1215"/>
    </location>
</feature>
<protein>
    <recommendedName>
        <fullName evidence="1">RNA-directed DNA polymerase</fullName>
        <ecNumber evidence="1">2.7.7.49</ecNumber>
    </recommendedName>
</protein>